<gene>
    <name evidence="1" type="ORF">DCAR_0414878</name>
</gene>
<proteinExistence type="predicted"/>
<dbReference type="Gramene" id="KZM96819">
    <property type="protein sequence ID" value="KZM96819"/>
    <property type="gene ID" value="DCAR_015819"/>
</dbReference>
<keyword evidence="2" id="KW-1185">Reference proteome</keyword>
<name>A0A165A2T0_DAUCS</name>
<sequence length="193" mass="21469">MGRSNVKDAKLSGSYIESKLFLLIHQCFMETTNRTAFVGPSRINNDDLFYLNTVVVDGKGSIFMGFLITMVMKYEILLVTLHAKQMMAHCEVWVLAMRVQGPETSIDKNFNESHTYLVRTICIILLFTTVTVVLIVTASQRVTKLRVALKEQVAATTQEEGKGNKGNSCYAEASHDVRASLEGIIGLIDICLT</sequence>
<reference evidence="1" key="2">
    <citation type="submission" date="2022-03" db="EMBL/GenBank/DDBJ databases">
        <title>Draft title - Genomic analysis of global carrot germplasm unveils the trajectory of domestication and the origin of high carotenoid orange carrot.</title>
        <authorList>
            <person name="Iorizzo M."/>
            <person name="Ellison S."/>
            <person name="Senalik D."/>
            <person name="Macko-Podgorni A."/>
            <person name="Grzebelus D."/>
            <person name="Bostan H."/>
            <person name="Rolling W."/>
            <person name="Curaba J."/>
            <person name="Simon P."/>
        </authorList>
    </citation>
    <scope>NUCLEOTIDE SEQUENCE</scope>
    <source>
        <tissue evidence="1">Leaf</tissue>
    </source>
</reference>
<protein>
    <submittedName>
        <fullName evidence="1">Uncharacterized protein</fullName>
    </submittedName>
</protein>
<dbReference type="AlphaFoldDB" id="A0A165A2T0"/>
<evidence type="ECO:0000313" key="2">
    <source>
        <dbReference type="Proteomes" id="UP000077755"/>
    </source>
</evidence>
<organism evidence="1 2">
    <name type="scientific">Daucus carota subsp. sativus</name>
    <name type="common">Carrot</name>
    <dbReference type="NCBI Taxonomy" id="79200"/>
    <lineage>
        <taxon>Eukaryota</taxon>
        <taxon>Viridiplantae</taxon>
        <taxon>Streptophyta</taxon>
        <taxon>Embryophyta</taxon>
        <taxon>Tracheophyta</taxon>
        <taxon>Spermatophyta</taxon>
        <taxon>Magnoliopsida</taxon>
        <taxon>eudicotyledons</taxon>
        <taxon>Gunneridae</taxon>
        <taxon>Pentapetalae</taxon>
        <taxon>asterids</taxon>
        <taxon>campanulids</taxon>
        <taxon>Apiales</taxon>
        <taxon>Apiaceae</taxon>
        <taxon>Apioideae</taxon>
        <taxon>Scandiceae</taxon>
        <taxon>Daucinae</taxon>
        <taxon>Daucus</taxon>
        <taxon>Daucus sect. Daucus</taxon>
    </lineage>
</organism>
<dbReference type="EMBL" id="CP093346">
    <property type="protein sequence ID" value="WOG95554.1"/>
    <property type="molecule type" value="Genomic_DNA"/>
</dbReference>
<accession>A0A165A2T0</accession>
<evidence type="ECO:0000313" key="1">
    <source>
        <dbReference type="EMBL" id="WOG95554.1"/>
    </source>
</evidence>
<reference evidence="1" key="1">
    <citation type="journal article" date="2016" name="Nat. Genet.">
        <title>A high-quality carrot genome assembly provides new insights into carotenoid accumulation and asterid genome evolution.</title>
        <authorList>
            <person name="Iorizzo M."/>
            <person name="Ellison S."/>
            <person name="Senalik D."/>
            <person name="Zeng P."/>
            <person name="Satapoomin P."/>
            <person name="Huang J."/>
            <person name="Bowman M."/>
            <person name="Iovene M."/>
            <person name="Sanseverino W."/>
            <person name="Cavagnaro P."/>
            <person name="Yildiz M."/>
            <person name="Macko-Podgorni A."/>
            <person name="Moranska E."/>
            <person name="Grzebelus E."/>
            <person name="Grzebelus D."/>
            <person name="Ashrafi H."/>
            <person name="Zheng Z."/>
            <person name="Cheng S."/>
            <person name="Spooner D."/>
            <person name="Van Deynze A."/>
            <person name="Simon P."/>
        </authorList>
    </citation>
    <scope>NUCLEOTIDE SEQUENCE</scope>
    <source>
        <tissue evidence="1">Leaf</tissue>
    </source>
</reference>
<dbReference type="Proteomes" id="UP000077755">
    <property type="component" value="Chromosome 4"/>
</dbReference>